<name>A0A117DS27_9DEIO</name>
<organism evidence="1 2">
    <name type="scientific">Deinococcus grandis</name>
    <dbReference type="NCBI Taxonomy" id="57498"/>
    <lineage>
        <taxon>Bacteria</taxon>
        <taxon>Thermotogati</taxon>
        <taxon>Deinococcota</taxon>
        <taxon>Deinococci</taxon>
        <taxon>Deinococcales</taxon>
        <taxon>Deinococcaceae</taxon>
        <taxon>Deinococcus</taxon>
    </lineage>
</organism>
<evidence type="ECO:0000313" key="2">
    <source>
        <dbReference type="Proteomes" id="UP000056209"/>
    </source>
</evidence>
<comment type="caution">
    <text evidence="1">The sequence shown here is derived from an EMBL/GenBank/DDBJ whole genome shotgun (WGS) entry which is preliminary data.</text>
</comment>
<evidence type="ECO:0000313" key="1">
    <source>
        <dbReference type="EMBL" id="GAQ23670.1"/>
    </source>
</evidence>
<accession>A0A117DS27</accession>
<sequence>MHGPCHQGQERHPPQHQIQPLLRWFQQNGAAVPRHHPDVSLALTSTRFDLFTNLPPHLNAQCIAALGDGQAGACWTAQLCPNLADLRLLCGDEGCRSWQRAAEQKP</sequence>
<reference evidence="2" key="1">
    <citation type="submission" date="2015-11" db="EMBL/GenBank/DDBJ databases">
        <title>Draft Genome Sequence of the Radioresistant Bacterium Deinococcus grandis, Isolated from Freshwater Fish in Japan.</title>
        <authorList>
            <person name="Satoh K."/>
            <person name="Onodera T."/>
            <person name="Omoso K."/>
            <person name="Takeda-Yano K."/>
            <person name="Katayama T."/>
            <person name="Oono Y."/>
            <person name="Narumi I."/>
        </authorList>
    </citation>
    <scope>NUCLEOTIDE SEQUENCE [LARGE SCALE GENOMIC DNA]</scope>
    <source>
        <strain evidence="2">ATCC 43672</strain>
    </source>
</reference>
<keyword evidence="2" id="KW-1185">Reference proteome</keyword>
<proteinExistence type="predicted"/>
<gene>
    <name evidence="1" type="ORF">DEIGR_320084</name>
</gene>
<dbReference type="EMBL" id="BCMS01000004">
    <property type="protein sequence ID" value="GAQ23670.1"/>
    <property type="molecule type" value="Genomic_DNA"/>
</dbReference>
<protein>
    <submittedName>
        <fullName evidence="1">7TM GPCR domain containing protein</fullName>
    </submittedName>
</protein>
<dbReference type="Proteomes" id="UP000056209">
    <property type="component" value="Unassembled WGS sequence"/>
</dbReference>
<dbReference type="AlphaFoldDB" id="A0A117DS27"/>